<dbReference type="CDD" id="cd15329">
    <property type="entry name" value="7tmA_5-HT7"/>
    <property type="match status" value="1"/>
</dbReference>
<sequence>MSEEESENLEESSQILHHLGSFVHAQIVEIDDNISSTSNTNLFSSPYSSPSSSQNSFLFNQITETTTNNFEEANIWPQTNSLFYSHPLIATLISILIFALILITILGNLGVCAAILLVRKLKAQPANLLLISLALADFCVGLFVMPLAAIYVLEDRWIFGEILCRFWVTADLTLCTASILNLCAISVDRHLAVTRALRYSALRTRRRICLYICIVWLGALLVSAAPLALLPFPKIEQYCQVSQNRFYQIYATIISFWCPSLIMVIVYVKLWSAAKRMHRQDQLVLRWQGVHLPSDGDLEGLPPTNRSLFRSDSVVARANARFLFALRMSAQKFGYYDQNNNNITKNGTNTISDGEMINDENLRIEVRTSASSSGGGGGSSTLGTLRVPLVLIIMSAFIICWVPFFILVLAKSQHWVDYVPRWLDSLALWLGYSNSMLNPIIYCKYNREFRLPFGEMLCCRFRTIQDVMRNESYYAKFGSPRISETKIGGQRSSGRSGNNYSKRKRNNTERRAQKGESLILDSSEKNAGIKRNSSPSILMESNRNIKS</sequence>
<evidence type="ECO:0000256" key="11">
    <source>
        <dbReference type="SAM" id="MobiDB-lite"/>
    </source>
</evidence>
<dbReference type="GO" id="GO:0004993">
    <property type="term" value="F:G protein-coupled serotonin receptor activity"/>
    <property type="evidence" value="ECO:0007669"/>
    <property type="project" value="UniProtKB-ARBA"/>
</dbReference>
<dbReference type="PANTHER" id="PTHR24248:SF199">
    <property type="entry name" value="IP13425P-RELATED"/>
    <property type="match status" value="1"/>
</dbReference>
<dbReference type="InterPro" id="IPR000276">
    <property type="entry name" value="GPCR_Rhodpsn"/>
</dbReference>
<feature type="domain" description="G-protein coupled receptors family 1 profile" evidence="13">
    <location>
        <begin position="107"/>
        <end position="442"/>
    </location>
</feature>
<dbReference type="GO" id="GO:0043410">
    <property type="term" value="P:positive regulation of MAPK cascade"/>
    <property type="evidence" value="ECO:0007669"/>
    <property type="project" value="TreeGrafter"/>
</dbReference>
<dbReference type="PANTHER" id="PTHR24248">
    <property type="entry name" value="ADRENERGIC RECEPTOR-RELATED G-PROTEIN COUPLED RECEPTOR"/>
    <property type="match status" value="1"/>
</dbReference>
<evidence type="ECO:0000256" key="3">
    <source>
        <dbReference type="ARBA" id="ARBA00022692"/>
    </source>
</evidence>
<feature type="compositionally biased region" description="Low complexity" evidence="11">
    <location>
        <begin position="488"/>
        <end position="500"/>
    </location>
</feature>
<keyword evidence="4 12" id="KW-1133">Transmembrane helix</keyword>
<evidence type="ECO:0000256" key="10">
    <source>
        <dbReference type="RuleBase" id="RU000688"/>
    </source>
</evidence>
<keyword evidence="3 10" id="KW-0812">Transmembrane</keyword>
<feature type="transmembrane region" description="Helical" evidence="12">
    <location>
        <begin position="88"/>
        <end position="116"/>
    </location>
</feature>
<dbReference type="AlphaFoldDB" id="A0A1I8BP01"/>
<feature type="compositionally biased region" description="Polar residues" evidence="11">
    <location>
        <begin position="531"/>
        <end position="547"/>
    </location>
</feature>
<comment type="similarity">
    <text evidence="10">Belongs to the G-protein coupled receptor 1 family.</text>
</comment>
<dbReference type="Gene3D" id="1.20.1070.10">
    <property type="entry name" value="Rhodopsin 7-helix transmembrane proteins"/>
    <property type="match status" value="1"/>
</dbReference>
<dbReference type="PRINTS" id="PR00237">
    <property type="entry name" value="GPCRRHODOPSN"/>
</dbReference>
<dbReference type="PROSITE" id="PS00237">
    <property type="entry name" value="G_PROTEIN_RECEP_F1_1"/>
    <property type="match status" value="1"/>
</dbReference>
<dbReference type="PROSITE" id="PS50262">
    <property type="entry name" value="G_PROTEIN_RECEP_F1_2"/>
    <property type="match status" value="1"/>
</dbReference>
<keyword evidence="5 10" id="KW-0297">G-protein coupled receptor</keyword>
<keyword evidence="7" id="KW-1015">Disulfide bond</keyword>
<dbReference type="Proteomes" id="UP000095281">
    <property type="component" value="Unplaced"/>
</dbReference>
<comment type="subcellular location">
    <subcellularLocation>
        <location evidence="1">Cell membrane</location>
        <topology evidence="1">Multi-pass membrane protein</topology>
    </subcellularLocation>
</comment>
<evidence type="ECO:0000256" key="9">
    <source>
        <dbReference type="ARBA" id="ARBA00023224"/>
    </source>
</evidence>
<keyword evidence="2" id="KW-1003">Cell membrane</keyword>
<proteinExistence type="inferred from homology"/>
<dbReference type="OMA" id="NREFRLP"/>
<dbReference type="Pfam" id="PF00001">
    <property type="entry name" value="7tm_1"/>
    <property type="match status" value="1"/>
</dbReference>
<keyword evidence="14" id="KW-1185">Reference proteome</keyword>
<feature type="transmembrane region" description="Helical" evidence="12">
    <location>
        <begin position="249"/>
        <end position="270"/>
    </location>
</feature>
<protein>
    <submittedName>
        <fullName evidence="15">G_PROTEIN_RECEP_F1_2 domain-containing protein</fullName>
    </submittedName>
</protein>
<organism evidence="14 15">
    <name type="scientific">Meloidogyne hapla</name>
    <name type="common">Root-knot nematode worm</name>
    <dbReference type="NCBI Taxonomy" id="6305"/>
    <lineage>
        <taxon>Eukaryota</taxon>
        <taxon>Metazoa</taxon>
        <taxon>Ecdysozoa</taxon>
        <taxon>Nematoda</taxon>
        <taxon>Chromadorea</taxon>
        <taxon>Rhabditida</taxon>
        <taxon>Tylenchina</taxon>
        <taxon>Tylenchomorpha</taxon>
        <taxon>Tylenchoidea</taxon>
        <taxon>Meloidogynidae</taxon>
        <taxon>Meloidogyninae</taxon>
        <taxon>Meloidogyne</taxon>
    </lineage>
</organism>
<feature type="transmembrane region" description="Helical" evidence="12">
    <location>
        <begin position="422"/>
        <end position="443"/>
    </location>
</feature>
<evidence type="ECO:0000256" key="6">
    <source>
        <dbReference type="ARBA" id="ARBA00023136"/>
    </source>
</evidence>
<evidence type="ECO:0000256" key="4">
    <source>
        <dbReference type="ARBA" id="ARBA00022989"/>
    </source>
</evidence>
<dbReference type="WBParaSite" id="MhA1_Contig342.frz3.gene56">
    <property type="protein sequence ID" value="MhA1_Contig342.frz3.gene56"/>
    <property type="gene ID" value="MhA1_Contig342.frz3.gene56"/>
</dbReference>
<feature type="transmembrane region" description="Helical" evidence="12">
    <location>
        <begin position="128"/>
        <end position="153"/>
    </location>
</feature>
<feature type="transmembrane region" description="Helical" evidence="12">
    <location>
        <begin position="389"/>
        <end position="410"/>
    </location>
</feature>
<feature type="transmembrane region" description="Helical" evidence="12">
    <location>
        <begin position="208"/>
        <end position="229"/>
    </location>
</feature>
<evidence type="ECO:0000256" key="1">
    <source>
        <dbReference type="ARBA" id="ARBA00004651"/>
    </source>
</evidence>
<evidence type="ECO:0000259" key="13">
    <source>
        <dbReference type="PROSITE" id="PS50262"/>
    </source>
</evidence>
<dbReference type="GO" id="GO:0005886">
    <property type="term" value="C:plasma membrane"/>
    <property type="evidence" value="ECO:0007669"/>
    <property type="project" value="UniProtKB-SubCell"/>
</dbReference>
<evidence type="ECO:0000256" key="8">
    <source>
        <dbReference type="ARBA" id="ARBA00023170"/>
    </source>
</evidence>
<keyword evidence="6 12" id="KW-0472">Membrane</keyword>
<evidence type="ECO:0000256" key="2">
    <source>
        <dbReference type="ARBA" id="ARBA00022475"/>
    </source>
</evidence>
<evidence type="ECO:0000256" key="7">
    <source>
        <dbReference type="ARBA" id="ARBA00023157"/>
    </source>
</evidence>
<dbReference type="GO" id="GO:0071880">
    <property type="term" value="P:adenylate cyclase-activating adrenergic receptor signaling pathway"/>
    <property type="evidence" value="ECO:0007669"/>
    <property type="project" value="TreeGrafter"/>
</dbReference>
<keyword evidence="9 10" id="KW-0807">Transducer</keyword>
<evidence type="ECO:0000313" key="14">
    <source>
        <dbReference type="Proteomes" id="UP000095281"/>
    </source>
</evidence>
<reference evidence="15" key="1">
    <citation type="submission" date="2016-11" db="UniProtKB">
        <authorList>
            <consortium name="WormBaseParasite"/>
        </authorList>
    </citation>
    <scope>IDENTIFICATION</scope>
</reference>
<name>A0A1I8BP01_MELHA</name>
<evidence type="ECO:0000313" key="15">
    <source>
        <dbReference type="WBParaSite" id="MhA1_Contig342.frz3.gene56"/>
    </source>
</evidence>
<evidence type="ECO:0000256" key="12">
    <source>
        <dbReference type="SAM" id="Phobius"/>
    </source>
</evidence>
<feature type="region of interest" description="Disordered" evidence="11">
    <location>
        <begin position="485"/>
        <end position="547"/>
    </location>
</feature>
<feature type="transmembrane region" description="Helical" evidence="12">
    <location>
        <begin position="165"/>
        <end position="187"/>
    </location>
</feature>
<accession>A0A1I8BP01</accession>
<keyword evidence="8 10" id="KW-0675">Receptor</keyword>
<dbReference type="SUPFAM" id="SSF81321">
    <property type="entry name" value="Family A G protein-coupled receptor-like"/>
    <property type="match status" value="1"/>
</dbReference>
<evidence type="ECO:0000256" key="5">
    <source>
        <dbReference type="ARBA" id="ARBA00023040"/>
    </source>
</evidence>
<dbReference type="InterPro" id="IPR017452">
    <property type="entry name" value="GPCR_Rhodpsn_7TM"/>
</dbReference>